<evidence type="ECO:0000256" key="4">
    <source>
        <dbReference type="ARBA" id="ARBA00008233"/>
    </source>
</evidence>
<evidence type="ECO:0000256" key="8">
    <source>
        <dbReference type="ARBA" id="ARBA00023054"/>
    </source>
</evidence>
<dbReference type="InterPro" id="IPR026169">
    <property type="entry name" value="MIEAP"/>
</dbReference>
<dbReference type="InterPro" id="IPR031981">
    <property type="entry name" value="MIEAP_C"/>
</dbReference>
<evidence type="ECO:0000256" key="10">
    <source>
        <dbReference type="ARBA" id="ARBA00023128"/>
    </source>
</evidence>
<evidence type="ECO:0000256" key="2">
    <source>
        <dbReference type="ARBA" id="ARBA00004305"/>
    </source>
</evidence>
<keyword evidence="7" id="KW-1000">Mitochondrion outer membrane</keyword>
<dbReference type="Pfam" id="PF16026">
    <property type="entry name" value="MIEAP"/>
    <property type="match status" value="2"/>
</dbReference>
<feature type="compositionally biased region" description="Basic residues" evidence="13">
    <location>
        <begin position="15"/>
        <end position="27"/>
    </location>
</feature>
<gene>
    <name evidence="15" type="ORF">MCOR_33892</name>
</gene>
<organism evidence="15 16">
    <name type="scientific">Mytilus coruscus</name>
    <name type="common">Sea mussel</name>
    <dbReference type="NCBI Taxonomy" id="42192"/>
    <lineage>
        <taxon>Eukaryota</taxon>
        <taxon>Metazoa</taxon>
        <taxon>Spiralia</taxon>
        <taxon>Lophotrochozoa</taxon>
        <taxon>Mollusca</taxon>
        <taxon>Bivalvia</taxon>
        <taxon>Autobranchia</taxon>
        <taxon>Pteriomorphia</taxon>
        <taxon>Mytilida</taxon>
        <taxon>Mytiloidea</taxon>
        <taxon>Mytilidae</taxon>
        <taxon>Mytilinae</taxon>
        <taxon>Mytilus</taxon>
    </lineage>
</organism>
<evidence type="ECO:0000256" key="7">
    <source>
        <dbReference type="ARBA" id="ARBA00022787"/>
    </source>
</evidence>
<evidence type="ECO:0000256" key="5">
    <source>
        <dbReference type="ARBA" id="ARBA00019863"/>
    </source>
</evidence>
<keyword evidence="10" id="KW-0496">Mitochondrion</keyword>
<reference evidence="15 16" key="1">
    <citation type="submission" date="2020-06" db="EMBL/GenBank/DDBJ databases">
        <authorList>
            <person name="Li R."/>
            <person name="Bekaert M."/>
        </authorList>
    </citation>
    <scope>NUCLEOTIDE SEQUENCE [LARGE SCALE GENOMIC DNA]</scope>
    <source>
        <strain evidence="16">wild</strain>
    </source>
</reference>
<feature type="domain" description="Mitochondria-eating protein C-terminal" evidence="14">
    <location>
        <begin position="115"/>
        <end position="314"/>
    </location>
</feature>
<proteinExistence type="inferred from homology"/>
<feature type="region of interest" description="Disordered" evidence="13">
    <location>
        <begin position="1"/>
        <end position="30"/>
    </location>
</feature>
<keyword evidence="9" id="KW-0446">Lipid-binding</keyword>
<dbReference type="GO" id="GO:0005741">
    <property type="term" value="C:mitochondrial outer membrane"/>
    <property type="evidence" value="ECO:0007669"/>
    <property type="project" value="UniProtKB-SubCell"/>
</dbReference>
<evidence type="ECO:0000256" key="6">
    <source>
        <dbReference type="ARBA" id="ARBA00022490"/>
    </source>
</evidence>
<evidence type="ECO:0000313" key="15">
    <source>
        <dbReference type="EMBL" id="CAC5399648.1"/>
    </source>
</evidence>
<keyword evidence="11" id="KW-0472">Membrane</keyword>
<sequence>MTDPDNAHIYETVSHKKMTKKEKKEKKKHDESLIRKLRQQCDELEVQLSLKQDILEKTDKKNSKLFNENKQLKYDIKILELNKDAVMARIKELGGQQNPDRRHISLNDRSELIGQKWESLYQHEWTAAYEELCCRDKEGKCHKGPERHLMEIIEWCYDKCSELARGQTEKILPLLSDITHHLYFQPFSNNNVKDTNEHMSSTFENLARHIRRCQYDTDIVENIKQKCTDEYKLLNKEVLKTELKFVTNCCELCWLMRLSDPPLVIEYKNLEGTPFDASKFTQYNMVGNKVDLVVWPVLLVHEKGPYVTKGIVRTYSKVEETIYDFPPKIPAALINGKTQICKNSDHTEALPIDVEKIHSTKPLPTPKINDYMTMKNTELPILSDSFPKMEASAPSWIHLNERKNPFDTHDRPNNCFPDESKKDLFSNLSRSVEYNGSVDKHLNLRTKSPNKKQKKCTDEYKLLNKEVLKTELKFVTNCCELCWLMRLSDPPLVIEYKNLEGTPFDASKFTQYNMVGNKVDLVVWPVLLVHEKGPYVTKGIVRTYSKVEETIYDFPPKIPAALINGKTQICKNSDHTEALPIDVEKIHSTKPLPTPKINDYMTMKNTELPISNDSFPKMEASAPSWIHLNERKNPFDTHEKPNNCLPDESKKDLFSNLSRSVEYNGSVDKHLNLRTKSPNKKHKVKPPKDGHFVSYLNTSSIL</sequence>
<evidence type="ECO:0000256" key="13">
    <source>
        <dbReference type="SAM" id="MobiDB-lite"/>
    </source>
</evidence>
<dbReference type="GO" id="GO:0035695">
    <property type="term" value="P:mitophagy by internal vacuole formation"/>
    <property type="evidence" value="ECO:0007669"/>
    <property type="project" value="TreeGrafter"/>
</dbReference>
<dbReference type="GO" id="GO:0008289">
    <property type="term" value="F:lipid binding"/>
    <property type="evidence" value="ECO:0007669"/>
    <property type="project" value="UniProtKB-KW"/>
</dbReference>
<keyword evidence="16" id="KW-1185">Reference proteome</keyword>
<comment type="subcellular location">
    <subcellularLocation>
        <location evidence="3">Cytoplasm</location>
    </subcellularLocation>
    <subcellularLocation>
        <location evidence="2">Mitochondrion matrix</location>
    </subcellularLocation>
    <subcellularLocation>
        <location evidence="1">Mitochondrion outer membrane</location>
    </subcellularLocation>
</comment>
<evidence type="ECO:0000256" key="11">
    <source>
        <dbReference type="ARBA" id="ARBA00023136"/>
    </source>
</evidence>
<dbReference type="PANTHER" id="PTHR21771:SF0">
    <property type="entry name" value="MITOCHONDRIA-EATING PROTEIN"/>
    <property type="match status" value="1"/>
</dbReference>
<dbReference type="EMBL" id="CACVKT020006043">
    <property type="protein sequence ID" value="CAC5399648.1"/>
    <property type="molecule type" value="Genomic_DNA"/>
</dbReference>
<dbReference type="Proteomes" id="UP000507470">
    <property type="component" value="Unassembled WGS sequence"/>
</dbReference>
<evidence type="ECO:0000256" key="1">
    <source>
        <dbReference type="ARBA" id="ARBA00004294"/>
    </source>
</evidence>
<evidence type="ECO:0000256" key="12">
    <source>
        <dbReference type="ARBA" id="ARBA00032687"/>
    </source>
</evidence>
<evidence type="ECO:0000259" key="14">
    <source>
        <dbReference type="Pfam" id="PF16026"/>
    </source>
</evidence>
<feature type="domain" description="Mitochondria-eating protein C-terminal" evidence="14">
    <location>
        <begin position="472"/>
        <end position="543"/>
    </location>
</feature>
<protein>
    <recommendedName>
        <fullName evidence="5">Mitochondria-eating protein</fullName>
    </recommendedName>
    <alternativeName>
        <fullName evidence="12">Spermatogenesis-associated protein 18</fullName>
    </alternativeName>
</protein>
<keyword evidence="6" id="KW-0963">Cytoplasm</keyword>
<keyword evidence="8" id="KW-0175">Coiled coil</keyword>
<dbReference type="GO" id="GO:0035694">
    <property type="term" value="P:mitochondrial protein catabolic process"/>
    <property type="evidence" value="ECO:0007669"/>
    <property type="project" value="InterPro"/>
</dbReference>
<evidence type="ECO:0000256" key="9">
    <source>
        <dbReference type="ARBA" id="ARBA00023121"/>
    </source>
</evidence>
<evidence type="ECO:0000313" key="16">
    <source>
        <dbReference type="Proteomes" id="UP000507470"/>
    </source>
</evidence>
<name>A0A6J8CSW8_MYTCO</name>
<dbReference type="GO" id="GO:0005759">
    <property type="term" value="C:mitochondrial matrix"/>
    <property type="evidence" value="ECO:0007669"/>
    <property type="project" value="UniProtKB-SubCell"/>
</dbReference>
<dbReference type="AlphaFoldDB" id="A0A6J8CSW8"/>
<dbReference type="OrthoDB" id="6056237at2759"/>
<comment type="similarity">
    <text evidence="4">Belongs to the MIEAP family.</text>
</comment>
<accession>A0A6J8CSW8</accession>
<evidence type="ECO:0000256" key="3">
    <source>
        <dbReference type="ARBA" id="ARBA00004496"/>
    </source>
</evidence>
<dbReference type="PANTHER" id="PTHR21771">
    <property type="entry name" value="MITOCHONDRIA-EATING PROTEIN-RELATED"/>
    <property type="match status" value="1"/>
</dbReference>